<dbReference type="EMBL" id="MU276031">
    <property type="protein sequence ID" value="KAI0043146.1"/>
    <property type="molecule type" value="Genomic_DNA"/>
</dbReference>
<accession>A0ACB8RHG0</accession>
<evidence type="ECO:0000313" key="1">
    <source>
        <dbReference type="EMBL" id="KAI0043146.1"/>
    </source>
</evidence>
<protein>
    <submittedName>
        <fullName evidence="1">Uncharacterized protein</fullName>
    </submittedName>
</protein>
<reference evidence="1" key="2">
    <citation type="journal article" date="2022" name="New Phytol.">
        <title>Evolutionary transition to the ectomycorrhizal habit in the genomes of a hyperdiverse lineage of mushroom-forming fungi.</title>
        <authorList>
            <person name="Looney B."/>
            <person name="Miyauchi S."/>
            <person name="Morin E."/>
            <person name="Drula E."/>
            <person name="Courty P.E."/>
            <person name="Kohler A."/>
            <person name="Kuo A."/>
            <person name="LaButti K."/>
            <person name="Pangilinan J."/>
            <person name="Lipzen A."/>
            <person name="Riley R."/>
            <person name="Andreopoulos W."/>
            <person name="He G."/>
            <person name="Johnson J."/>
            <person name="Nolan M."/>
            <person name="Tritt A."/>
            <person name="Barry K.W."/>
            <person name="Grigoriev I.V."/>
            <person name="Nagy L.G."/>
            <person name="Hibbett D."/>
            <person name="Henrissat B."/>
            <person name="Matheny P.B."/>
            <person name="Labbe J."/>
            <person name="Martin F.M."/>
        </authorList>
    </citation>
    <scope>NUCLEOTIDE SEQUENCE</scope>
    <source>
        <strain evidence="1">FP105234-sp</strain>
    </source>
</reference>
<gene>
    <name evidence="1" type="ORF">FA95DRAFT_1563626</name>
</gene>
<reference evidence="1" key="1">
    <citation type="submission" date="2021-02" db="EMBL/GenBank/DDBJ databases">
        <authorList>
            <consortium name="DOE Joint Genome Institute"/>
            <person name="Ahrendt S."/>
            <person name="Looney B.P."/>
            <person name="Miyauchi S."/>
            <person name="Morin E."/>
            <person name="Drula E."/>
            <person name="Courty P.E."/>
            <person name="Chicoki N."/>
            <person name="Fauchery L."/>
            <person name="Kohler A."/>
            <person name="Kuo A."/>
            <person name="Labutti K."/>
            <person name="Pangilinan J."/>
            <person name="Lipzen A."/>
            <person name="Riley R."/>
            <person name="Andreopoulos W."/>
            <person name="He G."/>
            <person name="Johnson J."/>
            <person name="Barry K.W."/>
            <person name="Grigoriev I.V."/>
            <person name="Nagy L."/>
            <person name="Hibbett D."/>
            <person name="Henrissat B."/>
            <person name="Matheny P.B."/>
            <person name="Labbe J."/>
            <person name="Martin F."/>
        </authorList>
    </citation>
    <scope>NUCLEOTIDE SEQUENCE</scope>
    <source>
        <strain evidence="1">FP105234-sp</strain>
    </source>
</reference>
<keyword evidence="2" id="KW-1185">Reference proteome</keyword>
<name>A0ACB8RHG0_9AGAM</name>
<evidence type="ECO:0000313" key="2">
    <source>
        <dbReference type="Proteomes" id="UP000814033"/>
    </source>
</evidence>
<comment type="caution">
    <text evidence="1">The sequence shown here is derived from an EMBL/GenBank/DDBJ whole genome shotgun (WGS) entry which is preliminary data.</text>
</comment>
<proteinExistence type="predicted"/>
<sequence>MFEVFVSAPAVVFPRSFAFLPRIAMCSLYPRASQPMTLSSSTRPTARRLRRPAVPSTYITQILMFTVQDVTYVLPLSGVLSFGNTSLIRSNNAPHHVTA</sequence>
<dbReference type="Proteomes" id="UP000814033">
    <property type="component" value="Unassembled WGS sequence"/>
</dbReference>
<organism evidence="1 2">
    <name type="scientific">Auriscalpium vulgare</name>
    <dbReference type="NCBI Taxonomy" id="40419"/>
    <lineage>
        <taxon>Eukaryota</taxon>
        <taxon>Fungi</taxon>
        <taxon>Dikarya</taxon>
        <taxon>Basidiomycota</taxon>
        <taxon>Agaricomycotina</taxon>
        <taxon>Agaricomycetes</taxon>
        <taxon>Russulales</taxon>
        <taxon>Auriscalpiaceae</taxon>
        <taxon>Auriscalpium</taxon>
    </lineage>
</organism>